<evidence type="ECO:0000313" key="2">
    <source>
        <dbReference type="Proteomes" id="UP000093592"/>
    </source>
</evidence>
<gene>
    <name evidence="1" type="ORF">A5707_09415</name>
</gene>
<dbReference type="AlphaFoldDB" id="A0A1A2YQY1"/>
<comment type="caution">
    <text evidence="1">The sequence shown here is derived from an EMBL/GenBank/DDBJ whole genome shotgun (WGS) entry which is preliminary data.</text>
</comment>
<sequence length="144" mass="15561">MASGGAATVWITYDGATPLEKDCAAVEDLGRQSHELTTWMNTGLDDGTLDDPGEIVERESTLGDKLRAAAGSVATPEMKKPLTTWADAMALNAQLQREANKMSADTYPPREWIANVHKYNTMTDEALDALNQQCPGLKQVVHGS</sequence>
<evidence type="ECO:0000313" key="1">
    <source>
        <dbReference type="EMBL" id="OBI40415.1"/>
    </source>
</evidence>
<organism evidence="1 2">
    <name type="scientific">Mycobacterium kyorinense</name>
    <dbReference type="NCBI Taxonomy" id="487514"/>
    <lineage>
        <taxon>Bacteria</taxon>
        <taxon>Bacillati</taxon>
        <taxon>Actinomycetota</taxon>
        <taxon>Actinomycetes</taxon>
        <taxon>Mycobacteriales</taxon>
        <taxon>Mycobacteriaceae</taxon>
        <taxon>Mycobacterium</taxon>
    </lineage>
</organism>
<protein>
    <submittedName>
        <fullName evidence="1">Uncharacterized protein</fullName>
    </submittedName>
</protein>
<name>A0A1A2YQY1_9MYCO</name>
<proteinExistence type="predicted"/>
<accession>A0A1A2YQY1</accession>
<reference evidence="2" key="1">
    <citation type="submission" date="2016-06" db="EMBL/GenBank/DDBJ databases">
        <authorList>
            <person name="Sutton G."/>
            <person name="Brinkac L."/>
            <person name="Sanka R."/>
            <person name="Adams M."/>
            <person name="Lau E."/>
            <person name="Sam S."/>
            <person name="Sreng N."/>
            <person name="Him V."/>
            <person name="Kerleguer A."/>
            <person name="Cheng S."/>
        </authorList>
    </citation>
    <scope>NUCLEOTIDE SEQUENCE [LARGE SCALE GENOMIC DNA]</scope>
    <source>
        <strain evidence="2">E861</strain>
    </source>
</reference>
<dbReference type="Proteomes" id="UP000093592">
    <property type="component" value="Unassembled WGS sequence"/>
</dbReference>
<dbReference type="EMBL" id="LZKJ01000198">
    <property type="protein sequence ID" value="OBI40415.1"/>
    <property type="molecule type" value="Genomic_DNA"/>
</dbReference>